<evidence type="ECO:0000313" key="2">
    <source>
        <dbReference type="Proteomes" id="UP000033664"/>
    </source>
</evidence>
<dbReference type="Proteomes" id="UP000033664">
    <property type="component" value="Unassembled WGS sequence"/>
</dbReference>
<protein>
    <submittedName>
        <fullName evidence="1">Uncharacterized protein</fullName>
    </submittedName>
</protein>
<accession>A0A0F4PVB4</accession>
<dbReference type="PATRIC" id="fig|151081.8.peg.933"/>
<dbReference type="EMBL" id="JXXZ01000003">
    <property type="protein sequence ID" value="KJZ01374.1"/>
    <property type="molecule type" value="Genomic_DNA"/>
</dbReference>
<proteinExistence type="predicted"/>
<comment type="caution">
    <text evidence="1">The sequence shown here is derived from an EMBL/GenBank/DDBJ whole genome shotgun (WGS) entry which is preliminary data.</text>
</comment>
<gene>
    <name evidence="1" type="ORF">TW72_03590</name>
</gene>
<sequence length="88" mass="10189">MAAKVKLKSAWRRCWQAISALWPIPSRYWSSHCHTKQTNVVLLHSEHSGRAGDTRVYVNVQLHAQSHFLNTELLQRLRTPNVIDSKDL</sequence>
<dbReference type="RefSeq" id="WP_045978686.1">
    <property type="nucleotide sequence ID" value="NZ_JXXY01000004.1"/>
</dbReference>
<organism evidence="1 2">
    <name type="scientific">Pseudoalteromonas ruthenica</name>
    <dbReference type="NCBI Taxonomy" id="151081"/>
    <lineage>
        <taxon>Bacteria</taxon>
        <taxon>Pseudomonadati</taxon>
        <taxon>Pseudomonadota</taxon>
        <taxon>Gammaproteobacteria</taxon>
        <taxon>Alteromonadales</taxon>
        <taxon>Pseudoalteromonadaceae</taxon>
        <taxon>Pseudoalteromonas</taxon>
    </lineage>
</organism>
<dbReference type="AlphaFoldDB" id="A0A0F4PVB4"/>
<name>A0A0F4PVB4_9GAMM</name>
<reference evidence="1 2" key="1">
    <citation type="journal article" date="2015" name="BMC Genomics">
        <title>Genome mining reveals unlocked bioactive potential of marine Gram-negative bacteria.</title>
        <authorList>
            <person name="Machado H."/>
            <person name="Sonnenschein E.C."/>
            <person name="Melchiorsen J."/>
            <person name="Gram L."/>
        </authorList>
    </citation>
    <scope>NUCLEOTIDE SEQUENCE [LARGE SCALE GENOMIC DNA]</scope>
    <source>
        <strain evidence="1 2">S3137</strain>
    </source>
</reference>
<dbReference type="GeneID" id="58227567"/>
<evidence type="ECO:0000313" key="1">
    <source>
        <dbReference type="EMBL" id="KJZ01374.1"/>
    </source>
</evidence>
<keyword evidence="2" id="KW-1185">Reference proteome</keyword>